<dbReference type="CDD" id="cd16021">
    <property type="entry name" value="ALP_like"/>
    <property type="match status" value="1"/>
</dbReference>
<dbReference type="Pfam" id="PF02995">
    <property type="entry name" value="DUF229"/>
    <property type="match status" value="1"/>
</dbReference>
<dbReference type="PANTHER" id="PTHR10974">
    <property type="entry name" value="FI08016P-RELATED"/>
    <property type="match status" value="1"/>
</dbReference>
<name>A0A8S1EK70_9PELO</name>
<evidence type="ECO:0000313" key="1">
    <source>
        <dbReference type="EMBL" id="CAB3400335.1"/>
    </source>
</evidence>
<dbReference type="Gene3D" id="3.40.720.10">
    <property type="entry name" value="Alkaline Phosphatase, subunit A"/>
    <property type="match status" value="1"/>
</dbReference>
<evidence type="ECO:0000313" key="2">
    <source>
        <dbReference type="Proteomes" id="UP000494206"/>
    </source>
</evidence>
<dbReference type="Proteomes" id="UP000494206">
    <property type="component" value="Unassembled WGS sequence"/>
</dbReference>
<gene>
    <name evidence="1" type="ORF">CBOVIS_LOCUS3299</name>
</gene>
<dbReference type="AlphaFoldDB" id="A0A8S1EK70"/>
<protein>
    <submittedName>
        <fullName evidence="1">Uncharacterized protein</fullName>
    </submittedName>
</protein>
<organism evidence="1 2">
    <name type="scientific">Caenorhabditis bovis</name>
    <dbReference type="NCBI Taxonomy" id="2654633"/>
    <lineage>
        <taxon>Eukaryota</taxon>
        <taxon>Metazoa</taxon>
        <taxon>Ecdysozoa</taxon>
        <taxon>Nematoda</taxon>
        <taxon>Chromadorea</taxon>
        <taxon>Rhabditida</taxon>
        <taxon>Rhabditina</taxon>
        <taxon>Rhabditomorpha</taxon>
        <taxon>Rhabditoidea</taxon>
        <taxon>Rhabditidae</taxon>
        <taxon>Peloderinae</taxon>
        <taxon>Caenorhabditis</taxon>
    </lineage>
</organism>
<dbReference type="InterPro" id="IPR017850">
    <property type="entry name" value="Alkaline_phosphatase_core_sf"/>
</dbReference>
<dbReference type="OrthoDB" id="5862419at2759"/>
<dbReference type="FunFam" id="3.40.720.10:FF:000082">
    <property type="entry name" value="Protein CBG10792"/>
    <property type="match status" value="1"/>
</dbReference>
<sequence length="555" mass="64573">MSFEEPDKKKSFWDKCVLPKYDVWAEEIIRYVNPNENPLKKCDPDLKPLTELKNGKWKVISDDKKMQCKWRCHTRKSEKANIISDWSSDEKEVNCEIVESSCSKDGKEIYGYLHSQILPVHDPLNSENNNTNRNNDTKTNYDVYVILIDSLSYSQAKRSLPRTLSYFQSHMDAVPFPYMNKVGDNSRPNGVAIWFGKALEKVDRSLFGEPSIEPDWKHQYFCYTFKDNESNIFTDFKNNGYKTLLAEDWAAGTLNWPNCRGFEKPITHHYMRPFQIAYEKSGTEMTKKHLDGKRYCREYHHTLLDYMEQFINAYPDQRKFAWLWATHLGHNSENGIFHSDKDIHNFFLRNRKVMDESFVIILGDHGLRFGSVRSTFVGGLDVNNPFTMISIPKKLRKTTNILDILKDNSRKLQTHYDTRATLLDLLLHQPKSAFLETEPIDIPGARGNSLLRRQPNFERTCRTLPIPMEYCICQFTSTPQNKNSDISIQAGKAITEKVNSLLRQNNLTEKCIAMDYDNTTKISLYDDKLNNASIYNVDIITKKPSEAAFKVCVQY</sequence>
<keyword evidence="2" id="KW-1185">Reference proteome</keyword>
<dbReference type="PANTHER" id="PTHR10974:SF75">
    <property type="entry name" value="SULFATASE DOMAIN-CONTAINING PROTEIN"/>
    <property type="match status" value="1"/>
</dbReference>
<proteinExistence type="predicted"/>
<dbReference type="GO" id="GO:0005615">
    <property type="term" value="C:extracellular space"/>
    <property type="evidence" value="ECO:0007669"/>
    <property type="project" value="TreeGrafter"/>
</dbReference>
<dbReference type="InterPro" id="IPR004245">
    <property type="entry name" value="DUF229"/>
</dbReference>
<reference evidence="1 2" key="1">
    <citation type="submission" date="2020-04" db="EMBL/GenBank/DDBJ databases">
        <authorList>
            <person name="Laetsch R D."/>
            <person name="Stevens L."/>
            <person name="Kumar S."/>
            <person name="Blaxter L. M."/>
        </authorList>
    </citation>
    <scope>NUCLEOTIDE SEQUENCE [LARGE SCALE GENOMIC DNA]</scope>
</reference>
<dbReference type="SUPFAM" id="SSF53649">
    <property type="entry name" value="Alkaline phosphatase-like"/>
    <property type="match status" value="1"/>
</dbReference>
<dbReference type="EMBL" id="CADEPM010000002">
    <property type="protein sequence ID" value="CAB3400335.1"/>
    <property type="molecule type" value="Genomic_DNA"/>
</dbReference>
<accession>A0A8S1EK70</accession>
<comment type="caution">
    <text evidence="1">The sequence shown here is derived from an EMBL/GenBank/DDBJ whole genome shotgun (WGS) entry which is preliminary data.</text>
</comment>